<dbReference type="OrthoDB" id="323290at2"/>
<evidence type="ECO:0000256" key="2">
    <source>
        <dbReference type="ARBA" id="ARBA00023125"/>
    </source>
</evidence>
<protein>
    <recommendedName>
        <fullName evidence="4">HTH araC/xylS-type domain-containing protein</fullName>
    </recommendedName>
</protein>
<comment type="caution">
    <text evidence="5">The sequence shown here is derived from an EMBL/GenBank/DDBJ whole genome shotgun (WGS) entry which is preliminary data.</text>
</comment>
<dbReference type="InterPro" id="IPR046532">
    <property type="entry name" value="DUF6597"/>
</dbReference>
<gene>
    <name evidence="5" type="ORF">DF185_11265</name>
</gene>
<proteinExistence type="predicted"/>
<dbReference type="GO" id="GO:0043565">
    <property type="term" value="F:sequence-specific DNA binding"/>
    <property type="evidence" value="ECO:0007669"/>
    <property type="project" value="InterPro"/>
</dbReference>
<keyword evidence="2" id="KW-0238">DNA-binding</keyword>
<keyword evidence="6" id="KW-1185">Reference proteome</keyword>
<name>A0A2V4A064_9BACT</name>
<feature type="domain" description="HTH araC/xylS-type" evidence="4">
    <location>
        <begin position="148"/>
        <end position="247"/>
    </location>
</feature>
<dbReference type="PROSITE" id="PS01124">
    <property type="entry name" value="HTH_ARAC_FAMILY_2"/>
    <property type="match status" value="1"/>
</dbReference>
<dbReference type="Pfam" id="PF20240">
    <property type="entry name" value="DUF6597"/>
    <property type="match status" value="1"/>
</dbReference>
<evidence type="ECO:0000259" key="4">
    <source>
        <dbReference type="PROSITE" id="PS01124"/>
    </source>
</evidence>
<dbReference type="PANTHER" id="PTHR43280">
    <property type="entry name" value="ARAC-FAMILY TRANSCRIPTIONAL REGULATOR"/>
    <property type="match status" value="1"/>
</dbReference>
<reference evidence="5 6" key="1">
    <citation type="submission" date="2018-05" db="EMBL/GenBank/DDBJ databases">
        <title>Marinifilum breve JC075T sp. nov., a marine bacterium isolated from Yongle Blue Hole in the South China Sea.</title>
        <authorList>
            <person name="Fu T."/>
        </authorList>
    </citation>
    <scope>NUCLEOTIDE SEQUENCE [LARGE SCALE GENOMIC DNA]</scope>
    <source>
        <strain evidence="5 6">JC075</strain>
    </source>
</reference>
<dbReference type="PROSITE" id="PS00041">
    <property type="entry name" value="HTH_ARAC_FAMILY_1"/>
    <property type="match status" value="1"/>
</dbReference>
<accession>A0A2V4A064</accession>
<dbReference type="InterPro" id="IPR018060">
    <property type="entry name" value="HTH_AraC"/>
</dbReference>
<evidence type="ECO:0000256" key="1">
    <source>
        <dbReference type="ARBA" id="ARBA00023015"/>
    </source>
</evidence>
<dbReference type="InterPro" id="IPR018062">
    <property type="entry name" value="HTH_AraC-typ_CS"/>
</dbReference>
<keyword evidence="1" id="KW-0805">Transcription regulation</keyword>
<evidence type="ECO:0000313" key="5">
    <source>
        <dbReference type="EMBL" id="PXY01217.1"/>
    </source>
</evidence>
<dbReference type="Gene3D" id="1.10.10.60">
    <property type="entry name" value="Homeodomain-like"/>
    <property type="match status" value="1"/>
</dbReference>
<dbReference type="SMART" id="SM00342">
    <property type="entry name" value="HTH_ARAC"/>
    <property type="match status" value="1"/>
</dbReference>
<dbReference type="Proteomes" id="UP000248079">
    <property type="component" value="Unassembled WGS sequence"/>
</dbReference>
<dbReference type="RefSeq" id="WP_110360848.1">
    <property type="nucleotide sequence ID" value="NZ_QFLI01000004.1"/>
</dbReference>
<dbReference type="PANTHER" id="PTHR43280:SF2">
    <property type="entry name" value="HTH-TYPE TRANSCRIPTIONAL REGULATOR EXSA"/>
    <property type="match status" value="1"/>
</dbReference>
<sequence>MTSYSYRPNSPLNQYVDLIWVGKASNLQLEASHHAAMFTELIFNYGDTFQVEGQNIENYVGTNNHQIISGLKTEPFQTKVSGVYGNVGLILKPFCYGMLIEKFGSKAMEQISEILYNHLFAVNEPNYQLVEQKLLPLFRNKAIDADLVKFENYLSSNVLSKGSLGDFNLSISISQKSFIQKFKKNYLLTPGEYVKLKQVNHAIHLLQNNNAEKLIQIGLDAGFYDQSHFIRVFKKFCGLSPKQFVKSLKKE</sequence>
<evidence type="ECO:0000313" key="6">
    <source>
        <dbReference type="Proteomes" id="UP000248079"/>
    </source>
</evidence>
<dbReference type="EMBL" id="QFLI01000004">
    <property type="protein sequence ID" value="PXY01217.1"/>
    <property type="molecule type" value="Genomic_DNA"/>
</dbReference>
<dbReference type="Pfam" id="PF12833">
    <property type="entry name" value="HTH_18"/>
    <property type="match status" value="1"/>
</dbReference>
<organism evidence="5 6">
    <name type="scientific">Marinifilum breve</name>
    <dbReference type="NCBI Taxonomy" id="2184082"/>
    <lineage>
        <taxon>Bacteria</taxon>
        <taxon>Pseudomonadati</taxon>
        <taxon>Bacteroidota</taxon>
        <taxon>Bacteroidia</taxon>
        <taxon>Marinilabiliales</taxon>
        <taxon>Marinifilaceae</taxon>
    </lineage>
</organism>
<dbReference type="SUPFAM" id="SSF46689">
    <property type="entry name" value="Homeodomain-like"/>
    <property type="match status" value="1"/>
</dbReference>
<keyword evidence="3" id="KW-0804">Transcription</keyword>
<dbReference type="GO" id="GO:0003700">
    <property type="term" value="F:DNA-binding transcription factor activity"/>
    <property type="evidence" value="ECO:0007669"/>
    <property type="project" value="InterPro"/>
</dbReference>
<evidence type="ECO:0000256" key="3">
    <source>
        <dbReference type="ARBA" id="ARBA00023163"/>
    </source>
</evidence>
<dbReference type="AlphaFoldDB" id="A0A2V4A064"/>
<dbReference type="InterPro" id="IPR009057">
    <property type="entry name" value="Homeodomain-like_sf"/>
</dbReference>